<evidence type="ECO:0000313" key="8">
    <source>
        <dbReference type="Proteomes" id="UP000031737"/>
    </source>
</evidence>
<comment type="caution">
    <text evidence="7">The sequence shown here is derived from an EMBL/GenBank/DDBJ whole genome shotgun (WGS) entry which is preliminary data.</text>
</comment>
<reference evidence="7 8" key="1">
    <citation type="submission" date="2013-07" db="EMBL/GenBank/DDBJ databases">
        <authorList>
            <person name="Stoco P.H."/>
            <person name="Wagner G."/>
            <person name="Gerber A."/>
            <person name="Zaha A."/>
            <person name="Thompson C."/>
            <person name="Bartholomeu D.C."/>
            <person name="Luckemeyer D.D."/>
            <person name="Bahia D."/>
            <person name="Loreto E."/>
            <person name="Prestes E.B."/>
            <person name="Lima F.M."/>
            <person name="Rodrigues-Luiz G."/>
            <person name="Vallejo G.A."/>
            <person name="Filho J.F."/>
            <person name="Monteiro K.M."/>
            <person name="Tyler K.M."/>
            <person name="de Almeida L.G."/>
            <person name="Ortiz M.F."/>
            <person name="Siervo M.A."/>
            <person name="de Moraes M.H."/>
            <person name="Cunha O.L."/>
            <person name="Mendonca-Neto R."/>
            <person name="Silva R."/>
            <person name="Teixeira S.M."/>
            <person name="Murta S.M."/>
            <person name="Sincero T.C."/>
            <person name="Mendes T.A."/>
            <person name="Urmenyi T.P."/>
            <person name="Silva V.G."/>
            <person name="da Rocha W.D."/>
            <person name="Andersson B."/>
            <person name="Romanha A.J."/>
            <person name="Steindel M."/>
            <person name="de Vasconcelos A.T."/>
            <person name="Grisard E.C."/>
        </authorList>
    </citation>
    <scope>NUCLEOTIDE SEQUENCE [LARGE SCALE GENOMIC DNA]</scope>
    <source>
        <strain evidence="7 8">SC58</strain>
    </source>
</reference>
<evidence type="ECO:0000259" key="6">
    <source>
        <dbReference type="Pfam" id="PF23726"/>
    </source>
</evidence>
<dbReference type="Proteomes" id="UP000031737">
    <property type="component" value="Unassembled WGS sequence"/>
</dbReference>
<evidence type="ECO:0000256" key="2">
    <source>
        <dbReference type="ARBA" id="ARBA00023242"/>
    </source>
</evidence>
<dbReference type="EMBL" id="AUPL01004999">
    <property type="protein sequence ID" value="ESL07313.1"/>
    <property type="molecule type" value="Genomic_DNA"/>
</dbReference>
<dbReference type="Pfam" id="PF23726">
    <property type="entry name" value="Beta-prop_RSE1_2nd"/>
    <property type="match status" value="1"/>
</dbReference>
<accession>A0A061IVY4</accession>
<dbReference type="InterPro" id="IPR015943">
    <property type="entry name" value="WD40/YVTN_repeat-like_dom_sf"/>
</dbReference>
<evidence type="ECO:0000313" key="7">
    <source>
        <dbReference type="EMBL" id="ESL07313.1"/>
    </source>
</evidence>
<feature type="domain" description="RSE1/DDB1/CPSF1 first beta-propeller" evidence="5">
    <location>
        <begin position="15"/>
        <end position="153"/>
    </location>
</feature>
<feature type="coiled-coil region" evidence="3">
    <location>
        <begin position="874"/>
        <end position="901"/>
    </location>
</feature>
<dbReference type="GO" id="GO:0005634">
    <property type="term" value="C:nucleus"/>
    <property type="evidence" value="ECO:0007669"/>
    <property type="project" value="UniProtKB-SubCell"/>
</dbReference>
<keyword evidence="2" id="KW-0539">Nucleus</keyword>
<organism evidence="7 8">
    <name type="scientific">Trypanosoma rangeli SC58</name>
    <dbReference type="NCBI Taxonomy" id="429131"/>
    <lineage>
        <taxon>Eukaryota</taxon>
        <taxon>Discoba</taxon>
        <taxon>Euglenozoa</taxon>
        <taxon>Kinetoplastea</taxon>
        <taxon>Metakinetoplastina</taxon>
        <taxon>Trypanosomatida</taxon>
        <taxon>Trypanosomatidae</taxon>
        <taxon>Trypanosoma</taxon>
        <taxon>Herpetosoma</taxon>
    </lineage>
</organism>
<evidence type="ECO:0000259" key="5">
    <source>
        <dbReference type="Pfam" id="PF10433"/>
    </source>
</evidence>
<proteinExistence type="predicted"/>
<evidence type="ECO:0000256" key="3">
    <source>
        <dbReference type="SAM" id="Coils"/>
    </source>
</evidence>
<protein>
    <submittedName>
        <fullName evidence="7">Cleavage and polyadenylation specificity factor</fullName>
    </submittedName>
</protein>
<dbReference type="Pfam" id="PF03178">
    <property type="entry name" value="CPSF_A"/>
    <property type="match status" value="1"/>
</dbReference>
<dbReference type="InterPro" id="IPR058543">
    <property type="entry name" value="Beta-prop_RSE1/DDB1/CPSF1_2nd"/>
</dbReference>
<name>A0A061IVY4_TRYRA</name>
<dbReference type="GO" id="GO:0003676">
    <property type="term" value="F:nucleic acid binding"/>
    <property type="evidence" value="ECO:0007669"/>
    <property type="project" value="InterPro"/>
</dbReference>
<keyword evidence="8" id="KW-1185">Reference proteome</keyword>
<dbReference type="Pfam" id="PF10433">
    <property type="entry name" value="Beta-prop_RSE1_1st"/>
    <property type="match status" value="2"/>
</dbReference>
<dbReference type="Gene3D" id="2.130.10.10">
    <property type="entry name" value="YVTN repeat-like/Quinoprotein amine dehydrogenase"/>
    <property type="match status" value="2"/>
</dbReference>
<feature type="domain" description="RSE1/DDB1/CPSF1 second beta-propeller" evidence="6">
    <location>
        <begin position="630"/>
        <end position="980"/>
    </location>
</feature>
<feature type="domain" description="RSE1/DDB1/CPSF1 first beta-propeller" evidence="5">
    <location>
        <begin position="252"/>
        <end position="500"/>
    </location>
</feature>
<dbReference type="InterPro" id="IPR004871">
    <property type="entry name" value="RSE1/DDB1/CPSF1_C"/>
</dbReference>
<dbReference type="InterPro" id="IPR018846">
    <property type="entry name" value="Beta-prop_RSE1/DDB1/CPSF1_1st"/>
</dbReference>
<feature type="domain" description="RSE1/DDB1/CPSF1 C-terminal" evidence="4">
    <location>
        <begin position="1075"/>
        <end position="1401"/>
    </location>
</feature>
<evidence type="ECO:0000256" key="1">
    <source>
        <dbReference type="ARBA" id="ARBA00004123"/>
    </source>
</evidence>
<gene>
    <name evidence="7" type="ORF">TRSC58_04999</name>
</gene>
<dbReference type="VEuPathDB" id="TriTrypDB:TRSC58_04999"/>
<dbReference type="InterPro" id="IPR050358">
    <property type="entry name" value="RSE1/DDB1/CFT1"/>
</dbReference>
<comment type="subcellular location">
    <subcellularLocation>
        <location evidence="1">Nucleus</location>
    </subcellularLocation>
</comment>
<keyword evidence="3" id="KW-0175">Coiled coil</keyword>
<dbReference type="OrthoDB" id="6109at2759"/>
<evidence type="ECO:0000259" key="4">
    <source>
        <dbReference type="Pfam" id="PF03178"/>
    </source>
</evidence>
<dbReference type="PANTHER" id="PTHR10644">
    <property type="entry name" value="DNA REPAIR/RNA PROCESSING CPSF FAMILY"/>
    <property type="match status" value="1"/>
</dbReference>
<sequence length="1436" mass="158765">MLHAVVNPSFPASGVTHSLVGQFSAGLPEGVRELILFKKNNLELWQIPFGREGKSPLSYVASTQLNAAPVSVAACRPSGFNVDVIVMCLDDFHVSFVQYDPVFMRLHTLALVQLDDREVVNDVCPLHPIMRADPTGRFVAVLARRRHMFLIPLLGLNRADNGDNVSGICAEDETKNNVKETTAAIDEWGDEDDYKGLDTEEDHSTPPEATKATCILPEEHDSKFVNTSDGLLYVGSPSMFSIALTANGSIRYVRDMQFIESSGEPILAFLCERHPTWAGRVKLVEWRTKAVESKMLSSQVVWVQISAASTSNQKLLLIGEVDDVPYNVTHMTPVGPFAQISSGVVCYGINTVMHVTTKRGYGVYLNNGGMEECANGKSSAMSFGKVGWFDPQMETSTALFKVNLSLANCTAASVGTVNGMLQLLVVSEEDGVVLTLCVASQGSSVQGIHIGVLGTGCYCSSISSIGNQIFFLGSVCGDSCLAKIDAFHSEVAERFRIIDRMEAVGFIADVDVVDCTSVAENGLSQLDGVNSPSLDDVPYAELLRRTTLEPMPSVSIAECREVMDLAVCVGRGGSGSLYVMRQSVRNNVFRRENVNAVSAFFLEYSHVSKRSRVEREEVEGTTHLPLHLSPPHLLLTGLSFTILFTVRGESVQHVRRSEFLTAYRTVFATEIPWLNALLQVTEREGRIISCDGRNLLQKFTVVPEREVGKKRLVKSASAMANWMSLFVLVEDGTLLRFSLKEAQAAPTKEVFAEGVTAFALWQEQRRVVTFSTNGAMLISEVESSEVHAVFPQFATLPPYGILGKDASTKNRVGDETFSCVTHAEVVTLRDKDTVEATALVVILATGELAVYRVMSADTFGPLRLTKSMHHFLDNKAEREVIESIEMKKQRLQRERGMIENDTQLMRQYSRRIVSFDSIGGNAGAYVCGQHPLFLFWDRRTRELVAYRHQALGPVRGFVPFRLIPSGYVYCCEGFVDFASMNTYCRPGGQGWLTRRIHLGVTPHFVVYHPPAQSCFVVTSMKEPFRPQRAPFDVHLNIVYDEEAGGIQSITTEVPACDMPAVAPDAGVRVPMVDRFEVRLMSTMDWSCTDTLVLEENEQVLGAEMMEIHAEKDAEGDHTAPVCVVSTAFPLGEDVTCRGRIIILSTMRMDKKWKILLFHSEPLNGPATAVVGICKHIAVAVGGTIKLFRFDWKTRKLVVGALLYAEMYVTRMSSFRNYLIYGDLSRSCAIARFTEANHTLNVLGKDHNAVSVVHCDMMYHDRAFGILCSDDERNLLVMGYTPRVQETEAGRPNKVLESVLSLDGEYRLPGGCLVKSLRFRSLAGNSSVTLYATNYGEIGFIVPIGEQANRTASWLMRRLQMDLPHSAGLTPRMFFGLSQGSLRTAMRAKEMLVSAALLNEFFLLDIPTRKAIASAAYTQLERVINVATLIYEECNLF</sequence>